<proteinExistence type="predicted"/>
<dbReference type="InterPro" id="IPR052907">
    <property type="entry name" value="Beta-lactamase/esterase"/>
</dbReference>
<evidence type="ECO:0000259" key="1">
    <source>
        <dbReference type="Pfam" id="PF00144"/>
    </source>
</evidence>
<dbReference type="InterPro" id="IPR001466">
    <property type="entry name" value="Beta-lactam-related"/>
</dbReference>
<name>A0ABP9K6Z1_9NOCA</name>
<comment type="caution">
    <text evidence="2">The sequence shown here is derived from an EMBL/GenBank/DDBJ whole genome shotgun (WGS) entry which is preliminary data.</text>
</comment>
<dbReference type="PANTHER" id="PTHR43319">
    <property type="entry name" value="BETA-LACTAMASE-RELATED"/>
    <property type="match status" value="1"/>
</dbReference>
<organism evidence="2 3">
    <name type="scientific">Nocardia callitridis</name>
    <dbReference type="NCBI Taxonomy" id="648753"/>
    <lineage>
        <taxon>Bacteria</taxon>
        <taxon>Bacillati</taxon>
        <taxon>Actinomycetota</taxon>
        <taxon>Actinomycetes</taxon>
        <taxon>Mycobacteriales</taxon>
        <taxon>Nocardiaceae</taxon>
        <taxon>Nocardia</taxon>
    </lineage>
</organism>
<keyword evidence="3" id="KW-1185">Reference proteome</keyword>
<protein>
    <submittedName>
        <fullName evidence="2">Serine hydrolase domain-containing protein</fullName>
    </submittedName>
</protein>
<dbReference type="Proteomes" id="UP001500603">
    <property type="component" value="Unassembled WGS sequence"/>
</dbReference>
<evidence type="ECO:0000313" key="2">
    <source>
        <dbReference type="EMBL" id="GAA5050282.1"/>
    </source>
</evidence>
<dbReference type="PANTHER" id="PTHR43319:SF3">
    <property type="entry name" value="BETA-LACTAMASE-RELATED DOMAIN-CONTAINING PROTEIN"/>
    <property type="match status" value="1"/>
</dbReference>
<dbReference type="RefSeq" id="WP_345494995.1">
    <property type="nucleotide sequence ID" value="NZ_BAABJM010000002.1"/>
</dbReference>
<gene>
    <name evidence="2" type="ORF">GCM10023318_20380</name>
</gene>
<keyword evidence="2" id="KW-0378">Hydrolase</keyword>
<reference evidence="3" key="1">
    <citation type="journal article" date="2019" name="Int. J. Syst. Evol. Microbiol.">
        <title>The Global Catalogue of Microorganisms (GCM) 10K type strain sequencing project: providing services to taxonomists for standard genome sequencing and annotation.</title>
        <authorList>
            <consortium name="The Broad Institute Genomics Platform"/>
            <consortium name="The Broad Institute Genome Sequencing Center for Infectious Disease"/>
            <person name="Wu L."/>
            <person name="Ma J."/>
        </authorList>
    </citation>
    <scope>NUCLEOTIDE SEQUENCE [LARGE SCALE GENOMIC DNA]</scope>
    <source>
        <strain evidence="3">JCM 18298</strain>
    </source>
</reference>
<evidence type="ECO:0000313" key="3">
    <source>
        <dbReference type="Proteomes" id="UP001500603"/>
    </source>
</evidence>
<dbReference type="GO" id="GO:0016787">
    <property type="term" value="F:hydrolase activity"/>
    <property type="evidence" value="ECO:0007669"/>
    <property type="project" value="UniProtKB-KW"/>
</dbReference>
<dbReference type="EMBL" id="BAABJM010000002">
    <property type="protein sequence ID" value="GAA5050282.1"/>
    <property type="molecule type" value="Genomic_DNA"/>
</dbReference>
<dbReference type="Gene3D" id="3.40.710.10">
    <property type="entry name" value="DD-peptidase/beta-lactamase superfamily"/>
    <property type="match status" value="1"/>
</dbReference>
<dbReference type="SUPFAM" id="SSF56601">
    <property type="entry name" value="beta-lactamase/transpeptidase-like"/>
    <property type="match status" value="1"/>
</dbReference>
<dbReference type="Pfam" id="PF00144">
    <property type="entry name" value="Beta-lactamase"/>
    <property type="match status" value="1"/>
</dbReference>
<sequence>MEIGGRVERGYESVRRAFAENFADHGDTGAAVCVYRDGHPVVDLWGGVADPATGRPWERDTLQLVYSATKGVVATIAHLLVQRGELDLDAPVAQYWPEFAAHGKGDIPVRWLLTHQAGLAALDTRVPLADALAWTPMVDALAAQRPNWTPGTAHGYHGRTYGWLVGEVIRRVTGRTPGQFLAEEIAGPFDIDFFIGLPPNERARVSAMQYPPRPDLSAIPDDQVPELMRPVLAAQRDPESLSNRAFEITDPIDIDFNSAEVQAEEIPASNGIGTARGLARLYAALVGDVDGKRLLTAPTVTAASREQVAGIDQVIMLPTRFATGYMLPTEGLTLLGDTAFGHPGRGGSLAFADPDSGIAFAYVTNRIVEGQLDPRAPRLTEALATALRS</sequence>
<accession>A0ABP9K6Z1</accession>
<dbReference type="InterPro" id="IPR012338">
    <property type="entry name" value="Beta-lactam/transpept-like"/>
</dbReference>
<feature type="domain" description="Beta-lactamase-related" evidence="1">
    <location>
        <begin position="16"/>
        <end position="379"/>
    </location>
</feature>